<proteinExistence type="predicted"/>
<gene>
    <name evidence="1" type="ORF">J2S41_006939</name>
</gene>
<keyword evidence="2" id="KW-1185">Reference proteome</keyword>
<accession>A0AAE3YY59</accession>
<protein>
    <submittedName>
        <fullName evidence="1">Uncharacterized protein YycO</fullName>
    </submittedName>
</protein>
<name>A0AAE3YY59_9ACTN</name>
<sequence>MTKHRRWFILGIALALVGVLVAGAAAVYGNFSARGYVADKFQRSTGDDIGDEAMAYTSNRVPTEVASQITGAWEPADQVVDASGVYLRYADDAIVILPAAVGSLILVEKVDSAYRRHHSHVGNYWGWGRGTSLRGGGPGSGK</sequence>
<comment type="caution">
    <text evidence="1">The sequence shown here is derived from an EMBL/GenBank/DDBJ whole genome shotgun (WGS) entry which is preliminary data.</text>
</comment>
<organism evidence="1 2">
    <name type="scientific">Catenuloplanes atrovinosus</name>
    <dbReference type="NCBI Taxonomy" id="137266"/>
    <lineage>
        <taxon>Bacteria</taxon>
        <taxon>Bacillati</taxon>
        <taxon>Actinomycetota</taxon>
        <taxon>Actinomycetes</taxon>
        <taxon>Micromonosporales</taxon>
        <taxon>Micromonosporaceae</taxon>
        <taxon>Catenuloplanes</taxon>
    </lineage>
</organism>
<evidence type="ECO:0000313" key="1">
    <source>
        <dbReference type="EMBL" id="MDR7280161.1"/>
    </source>
</evidence>
<dbReference type="EMBL" id="JAVDYB010000001">
    <property type="protein sequence ID" value="MDR7280161.1"/>
    <property type="molecule type" value="Genomic_DNA"/>
</dbReference>
<reference evidence="1" key="1">
    <citation type="submission" date="2023-07" db="EMBL/GenBank/DDBJ databases">
        <title>Sequencing the genomes of 1000 actinobacteria strains.</title>
        <authorList>
            <person name="Klenk H.-P."/>
        </authorList>
    </citation>
    <scope>NUCLEOTIDE SEQUENCE</scope>
    <source>
        <strain evidence="1">DSM 44707</strain>
    </source>
</reference>
<dbReference type="Proteomes" id="UP001183643">
    <property type="component" value="Unassembled WGS sequence"/>
</dbReference>
<dbReference type="Pfam" id="PF14042">
    <property type="entry name" value="DUF4247"/>
    <property type="match status" value="1"/>
</dbReference>
<dbReference type="RefSeq" id="WP_310374375.1">
    <property type="nucleotide sequence ID" value="NZ_JAVDYB010000001.1"/>
</dbReference>
<dbReference type="InterPro" id="IPR025341">
    <property type="entry name" value="DUF4247"/>
</dbReference>
<evidence type="ECO:0000313" key="2">
    <source>
        <dbReference type="Proteomes" id="UP001183643"/>
    </source>
</evidence>
<dbReference type="AlphaFoldDB" id="A0AAE3YY59"/>